<organism evidence="1 2">
    <name type="scientific">Eumeta variegata</name>
    <name type="common">Bagworm moth</name>
    <name type="synonym">Eumeta japonica</name>
    <dbReference type="NCBI Taxonomy" id="151549"/>
    <lineage>
        <taxon>Eukaryota</taxon>
        <taxon>Metazoa</taxon>
        <taxon>Ecdysozoa</taxon>
        <taxon>Arthropoda</taxon>
        <taxon>Hexapoda</taxon>
        <taxon>Insecta</taxon>
        <taxon>Pterygota</taxon>
        <taxon>Neoptera</taxon>
        <taxon>Endopterygota</taxon>
        <taxon>Lepidoptera</taxon>
        <taxon>Glossata</taxon>
        <taxon>Ditrysia</taxon>
        <taxon>Tineoidea</taxon>
        <taxon>Psychidae</taxon>
        <taxon>Oiketicinae</taxon>
        <taxon>Eumeta</taxon>
    </lineage>
</organism>
<proteinExistence type="predicted"/>
<dbReference type="Proteomes" id="UP000299102">
    <property type="component" value="Unassembled WGS sequence"/>
</dbReference>
<keyword evidence="2" id="KW-1185">Reference proteome</keyword>
<evidence type="ECO:0000313" key="1">
    <source>
        <dbReference type="EMBL" id="GBP56215.1"/>
    </source>
</evidence>
<protein>
    <submittedName>
        <fullName evidence="1">Uncharacterized protein</fullName>
    </submittedName>
</protein>
<sequence>MLVTSVLATPNPPWASVESFEGPCLRKGVLHPGHCHHVGDVGISNPQPALGQCGELLGSVPAEGCAVGG</sequence>
<gene>
    <name evidence="1" type="ORF">EVAR_41402_1</name>
</gene>
<evidence type="ECO:0000313" key="2">
    <source>
        <dbReference type="Proteomes" id="UP000299102"/>
    </source>
</evidence>
<comment type="caution">
    <text evidence="1">The sequence shown here is derived from an EMBL/GenBank/DDBJ whole genome shotgun (WGS) entry which is preliminary data.</text>
</comment>
<accession>A0A4C1X1M8</accession>
<dbReference type="AlphaFoldDB" id="A0A4C1X1M8"/>
<dbReference type="EMBL" id="BGZK01000687">
    <property type="protein sequence ID" value="GBP56215.1"/>
    <property type="molecule type" value="Genomic_DNA"/>
</dbReference>
<name>A0A4C1X1M8_EUMVA</name>
<reference evidence="1 2" key="1">
    <citation type="journal article" date="2019" name="Commun. Biol.">
        <title>The bagworm genome reveals a unique fibroin gene that provides high tensile strength.</title>
        <authorList>
            <person name="Kono N."/>
            <person name="Nakamura H."/>
            <person name="Ohtoshi R."/>
            <person name="Tomita M."/>
            <person name="Numata K."/>
            <person name="Arakawa K."/>
        </authorList>
    </citation>
    <scope>NUCLEOTIDE SEQUENCE [LARGE SCALE GENOMIC DNA]</scope>
</reference>